<reference evidence="1" key="1">
    <citation type="submission" date="2024-02" db="EMBL/GenBank/DDBJ databases">
        <authorList>
            <consortium name="ELIXIR-Norway"/>
            <consortium name="Elixir Norway"/>
        </authorList>
    </citation>
    <scope>NUCLEOTIDE SEQUENCE</scope>
</reference>
<protein>
    <submittedName>
        <fullName evidence="1">Uncharacterized protein</fullName>
    </submittedName>
</protein>
<evidence type="ECO:0000313" key="2">
    <source>
        <dbReference type="Proteomes" id="UP001497444"/>
    </source>
</evidence>
<name>A0ABP0X4A6_9BRYO</name>
<sequence length="71" mass="7419">MSSNYSDLEMAKVVANSGGALAQQGSRWGISTSPTSSIYLSVRNQTTQASAATTTVLQTMLLEAAEAIDHV</sequence>
<gene>
    <name evidence="1" type="ORF">CSSPJE1EN1_LOCUS19402</name>
</gene>
<keyword evidence="2" id="KW-1185">Reference proteome</keyword>
<dbReference type="Proteomes" id="UP001497444">
    <property type="component" value="Chromosome 5"/>
</dbReference>
<dbReference type="EMBL" id="OZ020100">
    <property type="protein sequence ID" value="CAK9273924.1"/>
    <property type="molecule type" value="Genomic_DNA"/>
</dbReference>
<accession>A0ABP0X4A6</accession>
<evidence type="ECO:0000313" key="1">
    <source>
        <dbReference type="EMBL" id="CAK9273924.1"/>
    </source>
</evidence>
<proteinExistence type="predicted"/>
<organism evidence="1 2">
    <name type="scientific">Sphagnum jensenii</name>
    <dbReference type="NCBI Taxonomy" id="128206"/>
    <lineage>
        <taxon>Eukaryota</taxon>
        <taxon>Viridiplantae</taxon>
        <taxon>Streptophyta</taxon>
        <taxon>Embryophyta</taxon>
        <taxon>Bryophyta</taxon>
        <taxon>Sphagnophytina</taxon>
        <taxon>Sphagnopsida</taxon>
        <taxon>Sphagnales</taxon>
        <taxon>Sphagnaceae</taxon>
        <taxon>Sphagnum</taxon>
    </lineage>
</organism>